<evidence type="ECO:0000313" key="2">
    <source>
        <dbReference type="Proteomes" id="UP000183832"/>
    </source>
</evidence>
<proteinExistence type="predicted"/>
<dbReference type="EMBL" id="CVRI01000047">
    <property type="protein sequence ID" value="CRK98242.1"/>
    <property type="molecule type" value="Genomic_DNA"/>
</dbReference>
<sequence length="148" mass="17608">MEHKKPETLRKQFNRKVGKINYLKLREMGKGSEENGFVYLISDVKRSSNEKLIRFNRYVYKCSNWGEKWALDDEFITIYGLSIINVRIRVCGIQMRLNRKLEQHNNLIMVLETILRSETRAKGQSDEVICNVIEIHFCIWIESLLRNI</sequence>
<organism evidence="1 2">
    <name type="scientific">Clunio marinus</name>
    <dbReference type="NCBI Taxonomy" id="568069"/>
    <lineage>
        <taxon>Eukaryota</taxon>
        <taxon>Metazoa</taxon>
        <taxon>Ecdysozoa</taxon>
        <taxon>Arthropoda</taxon>
        <taxon>Hexapoda</taxon>
        <taxon>Insecta</taxon>
        <taxon>Pterygota</taxon>
        <taxon>Neoptera</taxon>
        <taxon>Endopterygota</taxon>
        <taxon>Diptera</taxon>
        <taxon>Nematocera</taxon>
        <taxon>Chironomoidea</taxon>
        <taxon>Chironomidae</taxon>
        <taxon>Clunio</taxon>
    </lineage>
</organism>
<protein>
    <submittedName>
        <fullName evidence="1">CLUMA_CG011604, isoform A</fullName>
    </submittedName>
</protein>
<accession>A0A1J1IEP8</accession>
<reference evidence="1 2" key="1">
    <citation type="submission" date="2015-04" db="EMBL/GenBank/DDBJ databases">
        <authorList>
            <person name="Syromyatnikov M.Y."/>
            <person name="Popov V.N."/>
        </authorList>
    </citation>
    <scope>NUCLEOTIDE SEQUENCE [LARGE SCALE GENOMIC DNA]</scope>
</reference>
<name>A0A1J1IEP8_9DIPT</name>
<evidence type="ECO:0000313" key="1">
    <source>
        <dbReference type="EMBL" id="CRK98242.1"/>
    </source>
</evidence>
<dbReference type="Proteomes" id="UP000183832">
    <property type="component" value="Unassembled WGS sequence"/>
</dbReference>
<dbReference type="AlphaFoldDB" id="A0A1J1IEP8"/>
<keyword evidence="2" id="KW-1185">Reference proteome</keyword>
<gene>
    <name evidence="1" type="ORF">CLUMA_CG011604</name>
</gene>